<dbReference type="SUPFAM" id="SSF47676">
    <property type="entry name" value="Conserved domain common to transcription factors TFIIS, elongin A, CRSP70"/>
    <property type="match status" value="1"/>
</dbReference>
<feature type="compositionally biased region" description="Pro residues" evidence="4">
    <location>
        <begin position="304"/>
        <end position="313"/>
    </location>
</feature>
<keyword evidence="2 3" id="KW-0539">Nucleus</keyword>
<dbReference type="PANTHER" id="PTHR47210">
    <property type="entry name" value="MEDIATOR OF RNA POLYMERASE II TRANSCRIPTION SUBUNIT 26C-RELATED"/>
    <property type="match status" value="1"/>
</dbReference>
<dbReference type="InterPro" id="IPR003617">
    <property type="entry name" value="TFIIS/CRSP70_N_sub"/>
</dbReference>
<dbReference type="InterPro" id="IPR035441">
    <property type="entry name" value="TFIIS/LEDGF_dom_sf"/>
</dbReference>
<dbReference type="EMBL" id="GDJX01026733">
    <property type="protein sequence ID" value="JAT41203.1"/>
    <property type="molecule type" value="Transcribed_RNA"/>
</dbReference>
<evidence type="ECO:0000259" key="5">
    <source>
        <dbReference type="PROSITE" id="PS51319"/>
    </source>
</evidence>
<protein>
    <submittedName>
        <fullName evidence="6">Transcription elongation factor A N-terminal and central domain-containing protein 2</fullName>
    </submittedName>
</protein>
<keyword evidence="6" id="KW-0251">Elongation factor</keyword>
<dbReference type="PANTHER" id="PTHR47210:SF1">
    <property type="entry name" value="MEDIATOR OF RNA POLYMERASE II TRANSCRIPTION SUBUNIT 26C-RELATED"/>
    <property type="match status" value="1"/>
</dbReference>
<feature type="domain" description="TFIIS N-terminal" evidence="5">
    <location>
        <begin position="145"/>
        <end position="219"/>
    </location>
</feature>
<reference evidence="6" key="1">
    <citation type="submission" date="2015-07" db="EMBL/GenBank/DDBJ databases">
        <title>Transcriptome Assembly of Anthurium amnicola.</title>
        <authorList>
            <person name="Suzuki J."/>
        </authorList>
    </citation>
    <scope>NUCLEOTIDE SEQUENCE</scope>
</reference>
<dbReference type="InterPro" id="IPR044790">
    <property type="entry name" value="MD26C-like"/>
</dbReference>
<organism evidence="6">
    <name type="scientific">Anthurium amnicola</name>
    <dbReference type="NCBI Taxonomy" id="1678845"/>
    <lineage>
        <taxon>Eukaryota</taxon>
        <taxon>Viridiplantae</taxon>
        <taxon>Streptophyta</taxon>
        <taxon>Embryophyta</taxon>
        <taxon>Tracheophyta</taxon>
        <taxon>Spermatophyta</taxon>
        <taxon>Magnoliopsida</taxon>
        <taxon>Liliopsida</taxon>
        <taxon>Araceae</taxon>
        <taxon>Pothoideae</taxon>
        <taxon>Potheae</taxon>
        <taxon>Anthurium</taxon>
    </lineage>
</organism>
<evidence type="ECO:0000256" key="4">
    <source>
        <dbReference type="SAM" id="MobiDB-lite"/>
    </source>
</evidence>
<dbReference type="PROSITE" id="PS51319">
    <property type="entry name" value="TFIIS_N"/>
    <property type="match status" value="1"/>
</dbReference>
<feature type="compositionally biased region" description="Basic and acidic residues" evidence="4">
    <location>
        <begin position="73"/>
        <end position="98"/>
    </location>
</feature>
<feature type="region of interest" description="Disordered" evidence="4">
    <location>
        <begin position="227"/>
        <end position="385"/>
    </location>
</feature>
<feature type="compositionally biased region" description="Basic and acidic residues" evidence="4">
    <location>
        <begin position="318"/>
        <end position="334"/>
    </location>
</feature>
<evidence type="ECO:0000256" key="3">
    <source>
        <dbReference type="PROSITE-ProRule" id="PRU00649"/>
    </source>
</evidence>
<evidence type="ECO:0000256" key="1">
    <source>
        <dbReference type="ARBA" id="ARBA00004123"/>
    </source>
</evidence>
<accession>A0A1D1XFL2</accession>
<sequence>MDLDDFKGVMGSLGLDLWTLIETAISLAARDHGRELRARRDGFVEQLYAAPAAAPCQSRHSEDGPARPGATRAGERERSQSRCTEEERQKLGSSERNRGASPSMALSPDREEEDDDEAAAAAEEEEEEGDRDRRRHSRPVEDEQTKILAIKDLLDDPDQPEDDLVHLLQVLADMDITFRALKGTDIGRHVNGLRKHPSSEVRRLVKQLVRKWKDLVDEWVKSNSHETATPSIITDGDSPQQIQARAGQSRNQVPDFGYSPNTHTVYQTSSDINGGLGSDKPNREVVEPKAKAAPPPRKEAPTKPNHPPSPAPPAQKAEQCREHKDSLLDPERLASARRRLHENYQEAQNAKKQRTIQVMDIHDIPRPKNSFFRGVPGQATVKRKG</sequence>
<dbReference type="SMART" id="SM00509">
    <property type="entry name" value="TFS2N"/>
    <property type="match status" value="1"/>
</dbReference>
<dbReference type="CDD" id="cd00183">
    <property type="entry name" value="TFIIS_I"/>
    <property type="match status" value="1"/>
</dbReference>
<feature type="compositionally biased region" description="Acidic residues" evidence="4">
    <location>
        <begin position="110"/>
        <end position="129"/>
    </location>
</feature>
<gene>
    <name evidence="6" type="primary">TCEANC2_0</name>
    <name evidence="6" type="ORF">g.125199</name>
</gene>
<evidence type="ECO:0000313" key="6">
    <source>
        <dbReference type="EMBL" id="JAT41203.1"/>
    </source>
</evidence>
<comment type="subcellular location">
    <subcellularLocation>
        <location evidence="1 3">Nucleus</location>
    </subcellularLocation>
</comment>
<name>A0A1D1XFL2_9ARAE</name>
<feature type="compositionally biased region" description="Polar residues" evidence="4">
    <location>
        <begin position="227"/>
        <end position="252"/>
    </location>
</feature>
<dbReference type="GO" id="GO:0003746">
    <property type="term" value="F:translation elongation factor activity"/>
    <property type="evidence" value="ECO:0007669"/>
    <property type="project" value="UniProtKB-KW"/>
</dbReference>
<feature type="compositionally biased region" description="Polar residues" evidence="4">
    <location>
        <begin position="259"/>
        <end position="272"/>
    </location>
</feature>
<evidence type="ECO:0000256" key="2">
    <source>
        <dbReference type="ARBA" id="ARBA00023242"/>
    </source>
</evidence>
<proteinExistence type="predicted"/>
<dbReference type="AlphaFoldDB" id="A0A1D1XFL2"/>
<dbReference type="GO" id="GO:0005634">
    <property type="term" value="C:nucleus"/>
    <property type="evidence" value="ECO:0007669"/>
    <property type="project" value="UniProtKB-SubCell"/>
</dbReference>
<dbReference type="InterPro" id="IPR017923">
    <property type="entry name" value="TFIIS_N"/>
</dbReference>
<keyword evidence="6" id="KW-0648">Protein biosynthesis</keyword>
<dbReference type="Gene3D" id="1.20.930.10">
    <property type="entry name" value="Conserved domain common to transcription factors TFIIS, elongin A, CRSP70"/>
    <property type="match status" value="1"/>
</dbReference>
<dbReference type="Pfam" id="PF08711">
    <property type="entry name" value="Med26"/>
    <property type="match status" value="1"/>
</dbReference>
<feature type="region of interest" description="Disordered" evidence="4">
    <location>
        <begin position="52"/>
        <end position="141"/>
    </location>
</feature>
<feature type="compositionally biased region" description="Basic and acidic residues" evidence="4">
    <location>
        <begin position="280"/>
        <end position="301"/>
    </location>
</feature>